<evidence type="ECO:0000313" key="3">
    <source>
        <dbReference type="Proteomes" id="UP000271098"/>
    </source>
</evidence>
<proteinExistence type="inferred from homology"/>
<evidence type="ECO:0000313" key="4">
    <source>
        <dbReference type="WBParaSite" id="GPUH_0001684701-mRNA-1"/>
    </source>
</evidence>
<keyword evidence="1" id="KW-0472">Membrane</keyword>
<dbReference type="UniPathway" id="UPA00163"/>
<comment type="similarity">
    <text evidence="1">Belongs to the phosphorylase b kinase regulatory chain family.</text>
</comment>
<dbReference type="EMBL" id="UYRT01084278">
    <property type="protein sequence ID" value="VDN28614.1"/>
    <property type="molecule type" value="Genomic_DNA"/>
</dbReference>
<dbReference type="AlphaFoldDB" id="A0A183E784"/>
<dbReference type="PANTHER" id="PTHR10749">
    <property type="entry name" value="PHOSPHORYLASE B KINASE REGULATORY SUBUNIT"/>
    <property type="match status" value="1"/>
</dbReference>
<dbReference type="OrthoDB" id="5971574at2759"/>
<name>A0A183E784_9BILA</name>
<keyword evidence="1" id="KW-0112">Calmodulin-binding</keyword>
<comment type="subcellular location">
    <subcellularLocation>
        <location evidence="1">Cell membrane</location>
        <topology evidence="1">Lipid-anchor</topology>
        <orientation evidence="1">Cytoplasmic side</orientation>
    </subcellularLocation>
</comment>
<dbReference type="WBParaSite" id="GPUH_0001684701-mRNA-1">
    <property type="protein sequence ID" value="GPUH_0001684701-mRNA-1"/>
    <property type="gene ID" value="GPUH_0001684701"/>
</dbReference>
<dbReference type="Proteomes" id="UP000271098">
    <property type="component" value="Unassembled WGS sequence"/>
</dbReference>
<keyword evidence="1" id="KW-1003">Cell membrane</keyword>
<sequence>MGLGGRPPRPFGPLNTSKIFKRFGDTILCYPLLFELKDFYISADPAVLIDEIKQLLNSGCMEHVDFATDDTADDGSFEELGDTNSELISRISVRDITEEDTKSTEHDYECKSDQELYEIVRKHNVDMLRAVAFAITILSRRYGKGYIIDGESLETRMERVYRQACAWRLWWLVRYCAAKLCKVMNSLAPGITNMLVRGKQVTLGVSGCREVTISAPTTPVEIEEILFSSCPESEPQAAVLQQELIIACSDLIAQKPYAFDGVLTIRLSWLADAISLMLNYVQSTGTARKGSFAGKLSVSVNPSATTAGTTNTAASELFLIFVCL</sequence>
<evidence type="ECO:0000313" key="2">
    <source>
        <dbReference type="EMBL" id="VDN28614.1"/>
    </source>
</evidence>
<keyword evidence="1" id="KW-0449">Lipoprotein</keyword>
<dbReference type="GO" id="GO:0005977">
    <property type="term" value="P:glycogen metabolic process"/>
    <property type="evidence" value="ECO:0007669"/>
    <property type="project" value="UniProtKB-UniPathway"/>
</dbReference>
<reference evidence="2 3" key="2">
    <citation type="submission" date="2018-11" db="EMBL/GenBank/DDBJ databases">
        <authorList>
            <consortium name="Pathogen Informatics"/>
        </authorList>
    </citation>
    <scope>NUCLEOTIDE SEQUENCE [LARGE SCALE GENOMIC DNA]</scope>
</reference>
<keyword evidence="1" id="KW-0636">Prenylation</keyword>
<evidence type="ECO:0000256" key="1">
    <source>
        <dbReference type="RuleBase" id="RU364123"/>
    </source>
</evidence>
<dbReference type="InterPro" id="IPR008734">
    <property type="entry name" value="PHK_A/B_su"/>
</dbReference>
<keyword evidence="1" id="KW-0119">Carbohydrate metabolism</keyword>
<organism evidence="4">
    <name type="scientific">Gongylonema pulchrum</name>
    <dbReference type="NCBI Taxonomy" id="637853"/>
    <lineage>
        <taxon>Eukaryota</taxon>
        <taxon>Metazoa</taxon>
        <taxon>Ecdysozoa</taxon>
        <taxon>Nematoda</taxon>
        <taxon>Chromadorea</taxon>
        <taxon>Rhabditida</taxon>
        <taxon>Spirurina</taxon>
        <taxon>Spiruromorpha</taxon>
        <taxon>Spiruroidea</taxon>
        <taxon>Gongylonematidae</taxon>
        <taxon>Gongylonema</taxon>
    </lineage>
</organism>
<protein>
    <recommendedName>
        <fullName evidence="1">Phosphorylase b kinase regulatory subunit</fullName>
    </recommendedName>
</protein>
<keyword evidence="1" id="KW-0321">Glycogen metabolism</keyword>
<dbReference type="GO" id="GO:0005964">
    <property type="term" value="C:phosphorylase kinase complex"/>
    <property type="evidence" value="ECO:0007669"/>
    <property type="project" value="TreeGrafter"/>
</dbReference>
<keyword evidence="3" id="KW-1185">Reference proteome</keyword>
<comment type="pathway">
    <text evidence="1">Glycan biosynthesis; glycogen metabolism.</text>
</comment>
<dbReference type="PANTHER" id="PTHR10749:SF8">
    <property type="entry name" value="PHOSPHORYLASE B KINASE REGULATORY SUBUNIT BETA"/>
    <property type="match status" value="1"/>
</dbReference>
<accession>A0A183E784</accession>
<dbReference type="GO" id="GO:0005886">
    <property type="term" value="C:plasma membrane"/>
    <property type="evidence" value="ECO:0007669"/>
    <property type="project" value="UniProtKB-SubCell"/>
</dbReference>
<comment type="function">
    <text evidence="1">Phosphorylase b kinase catalyzes the phosphorylation of serine in certain substrates, including troponin I.</text>
</comment>
<dbReference type="GO" id="GO:0005516">
    <property type="term" value="F:calmodulin binding"/>
    <property type="evidence" value="ECO:0007669"/>
    <property type="project" value="UniProtKB-KW"/>
</dbReference>
<reference evidence="4" key="1">
    <citation type="submission" date="2016-06" db="UniProtKB">
        <authorList>
            <consortium name="WormBaseParasite"/>
        </authorList>
    </citation>
    <scope>IDENTIFICATION</scope>
</reference>
<gene>
    <name evidence="2" type="ORF">GPUH_LOCUS16823</name>
</gene>